<proteinExistence type="predicted"/>
<reference evidence="1 2" key="1">
    <citation type="submission" date="2021-12" db="EMBL/GenBank/DDBJ databases">
        <title>Discovery of the Pendulisporaceae a myxobacterial family with distinct sporulation behavior and unique specialized metabolism.</title>
        <authorList>
            <person name="Garcia R."/>
            <person name="Popoff A."/>
            <person name="Bader C.D."/>
            <person name="Loehr J."/>
            <person name="Walesch S."/>
            <person name="Walt C."/>
            <person name="Boldt J."/>
            <person name="Bunk B."/>
            <person name="Haeckl F.J.F.P.J."/>
            <person name="Gunesch A.P."/>
            <person name="Birkelbach J."/>
            <person name="Nuebel U."/>
            <person name="Pietschmann T."/>
            <person name="Bach T."/>
            <person name="Mueller R."/>
        </authorList>
    </citation>
    <scope>NUCLEOTIDE SEQUENCE [LARGE SCALE GENOMIC DNA]</scope>
    <source>
        <strain evidence="1 2">MSr12523</strain>
    </source>
</reference>
<gene>
    <name evidence="1" type="ORF">LZC95_35600</name>
</gene>
<dbReference type="NCBIfam" id="NF042962">
    <property type="entry name" value="DUF499_antiphage"/>
    <property type="match status" value="1"/>
</dbReference>
<name>A0ABZ2K4Q6_9BACT</name>
<protein>
    <submittedName>
        <fullName evidence="1">DUF499 domain-containing protein</fullName>
    </submittedName>
</protein>
<dbReference type="Pfam" id="PF04465">
    <property type="entry name" value="DUF499"/>
    <property type="match status" value="1"/>
</dbReference>
<dbReference type="Proteomes" id="UP001379533">
    <property type="component" value="Chromosome"/>
</dbReference>
<accession>A0ABZ2K4Q6</accession>
<keyword evidence="2" id="KW-1185">Reference proteome</keyword>
<dbReference type="InterPro" id="IPR007555">
    <property type="entry name" value="DUF499"/>
</dbReference>
<evidence type="ECO:0000313" key="1">
    <source>
        <dbReference type="EMBL" id="WXA91764.1"/>
    </source>
</evidence>
<dbReference type="EMBL" id="CP089982">
    <property type="protein sequence ID" value="WXA91764.1"/>
    <property type="molecule type" value="Genomic_DNA"/>
</dbReference>
<sequence length="1020" mass="113546">MLKTVRDACKPHRMALEFSLAEQIEDLADLIEKAGDGGAFFEKNHITAGMRQLFEMGLRRLAGRSDQAVFELTQAMGGGKTHCMIAFGIVARDEHVRQKVVPEIASGDPFGRARVVAFTGRNYPDHFIWGEIAQQLGKADAFRKFWQDGPKAPDERAWVDLIGEDPTLILLDELPPYFDNAITRTVGGGTLAQVATAALSNLFSAALKLPRLCIVISNLSGTYEGASKDLRKAVKNVEQEARRQAKPITPVELGGDEVYQILKKRLFETLPGERDVEDVVQAYAGAIKEAEKAKSIAKSAEQIADEIRGSYPFHPSIKDIIALFRNNEGYRQTRGLMQFVSKAIRSVFNREANDVYLIGLQHLDLNDGEVRDEIIRIADLRGAIATDIAAGGSAHAETIDAQMQNDAASQVAALLLSASLSTAIDAVRGMTKQRLLERLISPHRSVLEFAEAFDHLRRDAWYLHRDESDAYYFSNVENLTKRLSTEADRAPQNKVDAEMRRRLERIFEAKRKTAYQELMALPMLDEVRLDGPRVLLVLSPDTKDPPEVAARFYETVVQKNNVCILAGDGSDLSNLEEKTRMLYAVAKLQDQLPKTSPHQEELRERFETAEQEYNATVTATFNRIWYPSARGLVATKLAMQFTENRFDGEEQVEKALAATGVSKLVLEIEKDAPGLISRAEDVIWPDNQKRVPWRDIRARALAVPRWIWLPNNGLEALRKIAEQRGIWKYTEDGYIEKGPFEKPRTSVHIIERGYSEETGTATLEVIAKNAGKAAQIFWDTNPGVTKKSHRLTEQKHTTNATRLWFLAIDPSGEHEPGPPETWSNRLTITHQPREGVGSRTIELRVVPRGTIKYTLTGANPAEGISYNSPIEVGTSEVTLYCYAEDQGVSARRNFTIPRAGNAEVHIDPSRKAKLKKRVDAPGTPDTFRLVARAKQVGARLTGATVEVGRGARNASLRFGSETIVTADHIEAVIASLRAALADDMAEVRVTAREIDFTSGHDLSEFVKEWGLQVGANEVEQ</sequence>
<dbReference type="RefSeq" id="WP_394842382.1">
    <property type="nucleotide sequence ID" value="NZ_CP089982.1"/>
</dbReference>
<evidence type="ECO:0000313" key="2">
    <source>
        <dbReference type="Proteomes" id="UP001379533"/>
    </source>
</evidence>
<organism evidence="1 2">
    <name type="scientific">Pendulispora brunnea</name>
    <dbReference type="NCBI Taxonomy" id="2905690"/>
    <lineage>
        <taxon>Bacteria</taxon>
        <taxon>Pseudomonadati</taxon>
        <taxon>Myxococcota</taxon>
        <taxon>Myxococcia</taxon>
        <taxon>Myxococcales</taxon>
        <taxon>Sorangiineae</taxon>
        <taxon>Pendulisporaceae</taxon>
        <taxon>Pendulispora</taxon>
    </lineage>
</organism>